<reference evidence="1 2" key="1">
    <citation type="submission" date="2015-07" db="EMBL/GenBank/DDBJ databases">
        <title>Comparative genomics of the Sigatoka disease complex on banana suggests a link between parallel evolutionary changes in Pseudocercospora fijiensis and Pseudocercospora eumusae and increased virulence on the banana host.</title>
        <authorList>
            <person name="Chang T.-C."/>
            <person name="Salvucci A."/>
            <person name="Crous P.W."/>
            <person name="Stergiopoulos I."/>
        </authorList>
    </citation>
    <scope>NUCLEOTIDE SEQUENCE [LARGE SCALE GENOMIC DNA]</scope>
    <source>
        <strain evidence="1 2">CBS 116634</strain>
    </source>
</reference>
<name>A0A139ICY9_9PEZI</name>
<sequence length="177" mass="20130">MLHFLDHQPSASSLNNPSRWPSAFLFASCPWWFTASINLQLLYFLRTCEAVLLLEYQVSQVIQTASLTGLLLTRTRRAQSSQRDLFALQRRTIIHIHYVPIRGHPLSLRPRRQTPYQALPLRSQRSKSPVFRSLVYQARMDQRQSDLSTMLATSYDAPCPAGSAEAVSATSAPTWKV</sequence>
<protein>
    <submittedName>
        <fullName evidence="1">Uncharacterized protein</fullName>
    </submittedName>
</protein>
<dbReference type="EMBL" id="LFZO01000150">
    <property type="protein sequence ID" value="KXT12465.1"/>
    <property type="molecule type" value="Genomic_DNA"/>
</dbReference>
<dbReference type="AlphaFoldDB" id="A0A139ICY9"/>
<proteinExistence type="predicted"/>
<organism evidence="1 2">
    <name type="scientific">Pseudocercospora musae</name>
    <dbReference type="NCBI Taxonomy" id="113226"/>
    <lineage>
        <taxon>Eukaryota</taxon>
        <taxon>Fungi</taxon>
        <taxon>Dikarya</taxon>
        <taxon>Ascomycota</taxon>
        <taxon>Pezizomycotina</taxon>
        <taxon>Dothideomycetes</taxon>
        <taxon>Dothideomycetidae</taxon>
        <taxon>Mycosphaerellales</taxon>
        <taxon>Mycosphaerellaceae</taxon>
        <taxon>Pseudocercospora</taxon>
    </lineage>
</organism>
<evidence type="ECO:0000313" key="2">
    <source>
        <dbReference type="Proteomes" id="UP000073492"/>
    </source>
</evidence>
<keyword evidence="2" id="KW-1185">Reference proteome</keyword>
<accession>A0A139ICY9</accession>
<dbReference type="Proteomes" id="UP000073492">
    <property type="component" value="Unassembled WGS sequence"/>
</dbReference>
<comment type="caution">
    <text evidence="1">The sequence shown here is derived from an EMBL/GenBank/DDBJ whole genome shotgun (WGS) entry which is preliminary data.</text>
</comment>
<gene>
    <name evidence="1" type="ORF">AC579_7355</name>
</gene>
<evidence type="ECO:0000313" key="1">
    <source>
        <dbReference type="EMBL" id="KXT12465.1"/>
    </source>
</evidence>